<dbReference type="RefSeq" id="YP_001686981.1">
    <property type="nucleotide sequence ID" value="NC_010356.1"/>
</dbReference>
<dbReference type="Proteomes" id="UP000011301">
    <property type="component" value="Segment"/>
</dbReference>
<reference evidence="1 2" key="1">
    <citation type="journal article" date="2007" name="J. Virol. Methods">
        <title>Development of a non-destructive PCR method for detection of the salivary gland hypertrophy virus (SGHV) in tsetse flies.</title>
        <authorList>
            <person name="Abd-Alla A."/>
            <person name="Bossin H."/>
            <person name="Cousserans F."/>
            <person name="Parker A."/>
            <person name="Bergoin M."/>
            <person name="Robinson A."/>
        </authorList>
    </citation>
    <scope>NUCLEOTIDE SEQUENCE [LARGE SCALE GENOMIC DNA]</scope>
    <source>
        <strain evidence="2">Isolate Glossina pallidipes/Ethiopia/Seibersdorf/-</strain>
    </source>
</reference>
<dbReference type="EMBL" id="EF568108">
    <property type="protein sequence ID" value="ABQ08806.1"/>
    <property type="molecule type" value="Genomic_DNA"/>
</dbReference>
<evidence type="ECO:0000313" key="1">
    <source>
        <dbReference type="EMBL" id="ABQ08806.1"/>
    </source>
</evidence>
<organism evidence="1 2">
    <name type="scientific">Glossina hytrovirus (isolate Glossina pallidipes/Ethiopia/Seibersdorf/-)</name>
    <name type="common">GHV</name>
    <dbReference type="NCBI Taxonomy" id="379529"/>
    <lineage>
        <taxon>Viruses</taxon>
        <taxon>Viruses incertae sedis</taxon>
        <taxon>Naldaviricetes</taxon>
        <taxon>Lefavirales</taxon>
        <taxon>Hytrosaviridae</taxon>
        <taxon>Glossinavirus</taxon>
        <taxon>Glossinavirus glopallidipedis</taxon>
    </lineage>
</organism>
<dbReference type="GeneID" id="5950944"/>
<reference evidence="1 2" key="2">
    <citation type="journal article" date="2008" name="J. Virol.">
        <title>Genome analysis of a Glossina pallidipes salivary gland hypertrophy virus reveals a novel, large, double-stranded circular DNA virus.</title>
        <authorList>
            <person name="Abd-Alla A.M."/>
            <person name="Cousserans F."/>
            <person name="Parker A.G."/>
            <person name="Jehle J.A."/>
            <person name="Parker N.J."/>
            <person name="Vlak J.M."/>
            <person name="Robinson A.S."/>
            <person name="Bergoin M."/>
        </authorList>
    </citation>
    <scope>NUCLEOTIDE SEQUENCE [LARGE SCALE GENOMIC DNA]</scope>
    <source>
        <strain evidence="2">Isolate Glossina pallidipes/Ethiopia/Seibersdorf/-</strain>
    </source>
</reference>
<gene>
    <name evidence="1" type="ORF">SGHV033</name>
</gene>
<name>B0YLI7_GHVS</name>
<keyword evidence="2" id="KW-1185">Reference proteome</keyword>
<accession>B0YLI7</accession>
<protein>
    <submittedName>
        <fullName evidence="1">Uncharacterized protein</fullName>
    </submittedName>
</protein>
<dbReference type="KEGG" id="vg:5950944"/>
<evidence type="ECO:0000313" key="2">
    <source>
        <dbReference type="Proteomes" id="UP000011301"/>
    </source>
</evidence>
<organismHost>
    <name type="scientific">Glossina</name>
    <name type="common">tsetse flies</name>
    <dbReference type="NCBI Taxonomy" id="7393"/>
</organismHost>
<proteinExistence type="predicted"/>
<sequence>MLCGNIKYKAGRLLYNASEDSEDEKVEFVSKKYIHDHDSILDLILNWNGGLMHDSRHIIIKSNYPWVYKSKQEIREDVEYHKLLTIPSLKKFGRKSLSGFRNILIHDKFAKIFTILEMLHICLNWSSKLIRSNLVNENDENYLVVIVNGRNITERKRIMYISIKSLNEKEKTDILRIRKLLDNASIIKLLNLIYLNKWKVINQLDAQLCDQFNIDNKLIQSKINESVQFIRDICQITMHNDRILLTHLQGRDSDIRSVIPKRVPSMRAQILLCPACQPSQILVPMSWAKHFLIMERHLEIYDPSIRYSVIPEKYIYKMKGVRMVIKRDPTISWASFSVHDEVCYIHIS</sequence>
<dbReference type="OrthoDB" id="32748at10239"/>